<protein>
    <submittedName>
        <fullName evidence="1">Uncharacterized protein</fullName>
    </submittedName>
</protein>
<accession>A0AAD5KQ87</accession>
<dbReference type="AlphaFoldDB" id="A0AAD5KQ87"/>
<name>A0AAD5KQ87_9CRUS</name>
<keyword evidence="2" id="KW-1185">Reference proteome</keyword>
<evidence type="ECO:0000313" key="2">
    <source>
        <dbReference type="Proteomes" id="UP000820818"/>
    </source>
</evidence>
<proteinExistence type="predicted"/>
<organism evidence="1 2">
    <name type="scientific">Daphnia sinensis</name>
    <dbReference type="NCBI Taxonomy" id="1820382"/>
    <lineage>
        <taxon>Eukaryota</taxon>
        <taxon>Metazoa</taxon>
        <taxon>Ecdysozoa</taxon>
        <taxon>Arthropoda</taxon>
        <taxon>Crustacea</taxon>
        <taxon>Branchiopoda</taxon>
        <taxon>Diplostraca</taxon>
        <taxon>Cladocera</taxon>
        <taxon>Anomopoda</taxon>
        <taxon>Daphniidae</taxon>
        <taxon>Daphnia</taxon>
        <taxon>Daphnia similis group</taxon>
    </lineage>
</organism>
<sequence length="93" mass="11107">MKRKREKDGCSWRPYLLEILISDWSKARSKLHHAGKKGTLQTFEERCLQTEYFKSAVTIWPCCLPHPLQSRRGKKWRKQRMLVDISQCLTKCK</sequence>
<comment type="caution">
    <text evidence="1">The sequence shown here is derived from an EMBL/GenBank/DDBJ whole genome shotgun (WGS) entry which is preliminary data.</text>
</comment>
<gene>
    <name evidence="1" type="ORF">GHT06_014698</name>
</gene>
<dbReference type="EMBL" id="WJBH02000005">
    <property type="protein sequence ID" value="KAI9557946.1"/>
    <property type="molecule type" value="Genomic_DNA"/>
</dbReference>
<reference evidence="1 2" key="1">
    <citation type="submission" date="2022-05" db="EMBL/GenBank/DDBJ databases">
        <title>A multi-omics perspective on studying reproductive biology in Daphnia sinensis.</title>
        <authorList>
            <person name="Jia J."/>
        </authorList>
    </citation>
    <scope>NUCLEOTIDE SEQUENCE [LARGE SCALE GENOMIC DNA]</scope>
    <source>
        <strain evidence="1 2">WSL</strain>
    </source>
</reference>
<dbReference type="Proteomes" id="UP000820818">
    <property type="component" value="Linkage Group LG5"/>
</dbReference>
<evidence type="ECO:0000313" key="1">
    <source>
        <dbReference type="EMBL" id="KAI9557946.1"/>
    </source>
</evidence>